<sequence length="384" mass="42992">MKVLIVVRTLKIGGMERVAVNLADAFAEQGHESHLMYFKPRPPQLAPSNGRVNVHHFALSRAMWTSGVGGIIEVVARLLNSVLRKSYFLLSGWWGGKLFRREIRRLERQYGTFDRIIFRGIGTFETVWSFQDSRACYVLENIVKAPPGHAAWLERLKARCLFHNKHLVTVSHGVEQQIATVLQTLQVKPLSLRTITNPCPLATIRKAMCEDIPERPPSPYLLNVARLVPQKNHHLLLRAYAKMHTTLPLVIVGEGPLRAELEALAGELGIAARVTFVGRQLNPYPWMHHARLFILSSAHEGLGIVLLEALACQTPIVSVDCPGGVRDIMAGELEAYLCDMTPEALADRVDAILEADGYAIDERWLERFSPAHITTAFLQEMPAQ</sequence>
<reference evidence="2 3" key="1">
    <citation type="submission" date="2014-08" db="EMBL/GenBank/DDBJ databases">
        <title>Draft genome sequence of a novel L-asparaginase producing marine bacterium, Halomonas campaniensis.</title>
        <authorList>
            <person name="Sundarakrishnan B."/>
            <person name="Moushumi Priya A."/>
            <person name="Raman G."/>
            <person name="Sakthivel N."/>
            <person name="Park S."/>
            <person name="Jayachandran S."/>
        </authorList>
    </citation>
    <scope>NUCLEOTIDE SEQUENCE [LARGE SCALE GENOMIC DNA]</scope>
    <source>
        <strain evidence="2 3">SK03</strain>
    </source>
</reference>
<protein>
    <submittedName>
        <fullName evidence="2">Glycosyl transferase family 1</fullName>
    </submittedName>
</protein>
<evidence type="ECO:0000313" key="3">
    <source>
        <dbReference type="Proteomes" id="UP000197334"/>
    </source>
</evidence>
<dbReference type="Proteomes" id="UP000197334">
    <property type="component" value="Unassembled WGS sequence"/>
</dbReference>
<dbReference type="EMBL" id="JPUA01000001">
    <property type="protein sequence ID" value="OWV31607.1"/>
    <property type="molecule type" value="Genomic_DNA"/>
</dbReference>
<dbReference type="RefSeq" id="WP_088698222.1">
    <property type="nucleotide sequence ID" value="NZ_JPUA01000001.1"/>
</dbReference>
<evidence type="ECO:0000313" key="2">
    <source>
        <dbReference type="EMBL" id="OWV31607.1"/>
    </source>
</evidence>
<dbReference type="Gene3D" id="3.40.50.2000">
    <property type="entry name" value="Glycogen Phosphorylase B"/>
    <property type="match status" value="3"/>
</dbReference>
<dbReference type="GO" id="GO:1901135">
    <property type="term" value="P:carbohydrate derivative metabolic process"/>
    <property type="evidence" value="ECO:0007669"/>
    <property type="project" value="UniProtKB-ARBA"/>
</dbReference>
<proteinExistence type="predicted"/>
<evidence type="ECO:0000259" key="1">
    <source>
        <dbReference type="Pfam" id="PF00534"/>
    </source>
</evidence>
<name>A0A246S566_9GAMM</name>
<keyword evidence="3" id="KW-1185">Reference proteome</keyword>
<keyword evidence="2" id="KW-0808">Transferase</keyword>
<feature type="domain" description="Glycosyl transferase family 1" evidence="1">
    <location>
        <begin position="214"/>
        <end position="356"/>
    </location>
</feature>
<dbReference type="AlphaFoldDB" id="A0A246S566"/>
<dbReference type="InterPro" id="IPR001296">
    <property type="entry name" value="Glyco_trans_1"/>
</dbReference>
<dbReference type="CDD" id="cd03811">
    <property type="entry name" value="GT4_GT28_WabH-like"/>
    <property type="match status" value="1"/>
</dbReference>
<accession>A0A246S566</accession>
<dbReference type="GO" id="GO:0016757">
    <property type="term" value="F:glycosyltransferase activity"/>
    <property type="evidence" value="ECO:0007669"/>
    <property type="project" value="InterPro"/>
</dbReference>
<organism evidence="2 3">
    <name type="scientific">Halomonas campaniensis</name>
    <dbReference type="NCBI Taxonomy" id="213554"/>
    <lineage>
        <taxon>Bacteria</taxon>
        <taxon>Pseudomonadati</taxon>
        <taxon>Pseudomonadota</taxon>
        <taxon>Gammaproteobacteria</taxon>
        <taxon>Oceanospirillales</taxon>
        <taxon>Halomonadaceae</taxon>
        <taxon>Halomonas</taxon>
    </lineage>
</organism>
<comment type="caution">
    <text evidence="2">The sequence shown here is derived from an EMBL/GenBank/DDBJ whole genome shotgun (WGS) entry which is preliminary data.</text>
</comment>
<gene>
    <name evidence="2" type="ORF">JI62_00140</name>
</gene>
<dbReference type="PANTHER" id="PTHR12526">
    <property type="entry name" value="GLYCOSYLTRANSFERASE"/>
    <property type="match status" value="1"/>
</dbReference>
<dbReference type="SUPFAM" id="SSF53756">
    <property type="entry name" value="UDP-Glycosyltransferase/glycogen phosphorylase"/>
    <property type="match status" value="1"/>
</dbReference>
<dbReference type="Pfam" id="PF00534">
    <property type="entry name" value="Glycos_transf_1"/>
    <property type="match status" value="1"/>
</dbReference>
<dbReference type="OrthoDB" id="9792269at2"/>